<dbReference type="EMBL" id="CAJOBP010110481">
    <property type="protein sequence ID" value="CAF5000987.1"/>
    <property type="molecule type" value="Genomic_DNA"/>
</dbReference>
<evidence type="ECO:0000256" key="1">
    <source>
        <dbReference type="SAM" id="MobiDB-lite"/>
    </source>
</evidence>
<feature type="non-terminal residue" evidence="2">
    <location>
        <position position="1"/>
    </location>
</feature>
<keyword evidence="3" id="KW-1185">Reference proteome</keyword>
<feature type="region of interest" description="Disordered" evidence="1">
    <location>
        <begin position="1"/>
        <end position="22"/>
    </location>
</feature>
<reference evidence="2" key="1">
    <citation type="submission" date="2021-02" db="EMBL/GenBank/DDBJ databases">
        <authorList>
            <person name="Nowell W R."/>
        </authorList>
    </citation>
    <scope>NUCLEOTIDE SEQUENCE</scope>
</reference>
<dbReference type="Proteomes" id="UP000663873">
    <property type="component" value="Unassembled WGS sequence"/>
</dbReference>
<comment type="caution">
    <text evidence="2">The sequence shown here is derived from an EMBL/GenBank/DDBJ whole genome shotgun (WGS) entry which is preliminary data.</text>
</comment>
<name>A0A822AIU5_9BILA</name>
<evidence type="ECO:0000313" key="3">
    <source>
        <dbReference type="Proteomes" id="UP000663873"/>
    </source>
</evidence>
<gene>
    <name evidence="2" type="ORF">UJA718_LOCUS50222</name>
</gene>
<sequence>ASGFAMHYPKPAGAPSNVYAAV</sequence>
<proteinExistence type="predicted"/>
<evidence type="ECO:0000313" key="2">
    <source>
        <dbReference type="EMBL" id="CAF5000987.1"/>
    </source>
</evidence>
<accession>A0A822AIU5</accession>
<protein>
    <submittedName>
        <fullName evidence="2">Uncharacterized protein</fullName>
    </submittedName>
</protein>
<dbReference type="AlphaFoldDB" id="A0A822AIU5"/>
<organism evidence="2 3">
    <name type="scientific">Rotaria socialis</name>
    <dbReference type="NCBI Taxonomy" id="392032"/>
    <lineage>
        <taxon>Eukaryota</taxon>
        <taxon>Metazoa</taxon>
        <taxon>Spiralia</taxon>
        <taxon>Gnathifera</taxon>
        <taxon>Rotifera</taxon>
        <taxon>Eurotatoria</taxon>
        <taxon>Bdelloidea</taxon>
        <taxon>Philodinida</taxon>
        <taxon>Philodinidae</taxon>
        <taxon>Rotaria</taxon>
    </lineage>
</organism>